<reference evidence="1" key="1">
    <citation type="submission" date="2020-04" db="EMBL/GenBank/DDBJ databases">
        <authorList>
            <person name="Chiriac C."/>
            <person name="Salcher M."/>
            <person name="Ghai R."/>
            <person name="Kavagutti S V."/>
        </authorList>
    </citation>
    <scope>NUCLEOTIDE SEQUENCE</scope>
</reference>
<accession>A0A6J5NMG6</accession>
<evidence type="ECO:0000313" key="1">
    <source>
        <dbReference type="EMBL" id="CAB4159932.1"/>
    </source>
</evidence>
<organism evidence="1">
    <name type="scientific">uncultured Caudovirales phage</name>
    <dbReference type="NCBI Taxonomy" id="2100421"/>
    <lineage>
        <taxon>Viruses</taxon>
        <taxon>Duplodnaviria</taxon>
        <taxon>Heunggongvirae</taxon>
        <taxon>Uroviricota</taxon>
        <taxon>Caudoviricetes</taxon>
        <taxon>Peduoviridae</taxon>
        <taxon>Maltschvirus</taxon>
        <taxon>Maltschvirus maltsch</taxon>
    </lineage>
</organism>
<name>A0A6J5NMG6_9CAUD</name>
<protein>
    <submittedName>
        <fullName evidence="1">Uncharacterized protein</fullName>
    </submittedName>
</protein>
<dbReference type="EMBL" id="LR796696">
    <property type="protein sequence ID" value="CAB4159932.1"/>
    <property type="molecule type" value="Genomic_DNA"/>
</dbReference>
<proteinExistence type="predicted"/>
<gene>
    <name evidence="1" type="ORF">UFOVP724_22</name>
</gene>
<sequence length="237" mass="27233">MTNNQLVFFENMQDDEYDVYLKKIDPDKFEKIRKRMRSNIYSISPLTCQGPDKCPFLSKCPIPDYDSEANIIKGDKKDYPVGKSCIVEKFFIEQKVINYMQYLNVDSNNPIEISIVEELSLLDLMKHRCLSILSNGDKESAGRDLLLKEITGYNENGAAATSTKIHPLVDLIDKLEKRRERWLEKLMETRKSKADFISKVGSEEGNNKILTEISKLRKALNDVTSGDKLDVILLDEK</sequence>